<keyword evidence="5" id="KW-1185">Reference proteome</keyword>
<evidence type="ECO:0000256" key="1">
    <source>
        <dbReference type="ARBA" id="ARBA00023172"/>
    </source>
</evidence>
<sequence>MTDSSTNLSYDVRLYKIDEYVGKRKTTYRVRWSVSGKVFPKTYGTKKLAESFLSKLTTAAREGVPFDVRSGLPLPMAKRLTRRSWFQHACEYVDMKWPHISPGHRRGISETLTQATLVLLTGDRGKPDEALIRRALHSWAFSKTARDGKDVETTTPPDEFASAIRWLKDNTVDMSDFEDAVVTRRVLDALSIRQDGKAAAASTIARRRATLHGVLQYGVELKTFAANPIDTISWTSPKHDDEVDRRVVVNPTQARTLLAVVRQIYPSLEAYYGCMYFAALRPAEARHLAEQHLTLPDEGWGEMLLVGSTQQTGQTWSDTGAVREDRPLKHRSVKSTRTVPICPELVALIKRHLVEFGTGPGGRLFVTRTGPFGRVPLKAYCNPVHPNTSTRFWDKAREKALSREQYASPLARRPYDLRHACVSLWLNSGVPATQVAEWAGHSVNVLLKVYASCIDGQDEAAKRRIELALDTPTDPGPPRPERGWNGRETCPKISLKHGENRV</sequence>
<dbReference type="PANTHER" id="PTHR30349">
    <property type="entry name" value="PHAGE INTEGRASE-RELATED"/>
    <property type="match status" value="1"/>
</dbReference>
<evidence type="ECO:0000259" key="3">
    <source>
        <dbReference type="PROSITE" id="PS51898"/>
    </source>
</evidence>
<keyword evidence="1" id="KW-0233">DNA recombination</keyword>
<evidence type="ECO:0000256" key="2">
    <source>
        <dbReference type="SAM" id="MobiDB-lite"/>
    </source>
</evidence>
<gene>
    <name evidence="4" type="ORF">EV653_5624</name>
</gene>
<feature type="region of interest" description="Disordered" evidence="2">
    <location>
        <begin position="468"/>
        <end position="502"/>
    </location>
</feature>
<dbReference type="InterPro" id="IPR013762">
    <property type="entry name" value="Integrase-like_cat_sf"/>
</dbReference>
<dbReference type="GO" id="GO:0006310">
    <property type="term" value="P:DNA recombination"/>
    <property type="evidence" value="ECO:0007669"/>
    <property type="project" value="UniProtKB-KW"/>
</dbReference>
<dbReference type="AlphaFoldDB" id="A0A4R8BWZ0"/>
<name>A0A4R8BWZ0_9ACTN</name>
<dbReference type="InterPro" id="IPR050090">
    <property type="entry name" value="Tyrosine_recombinase_XerCD"/>
</dbReference>
<proteinExistence type="predicted"/>
<dbReference type="GO" id="GO:0015074">
    <property type="term" value="P:DNA integration"/>
    <property type="evidence" value="ECO:0007669"/>
    <property type="project" value="InterPro"/>
</dbReference>
<comment type="caution">
    <text evidence="4">The sequence shown here is derived from an EMBL/GenBank/DDBJ whole genome shotgun (WGS) entry which is preliminary data.</text>
</comment>
<protein>
    <submittedName>
        <fullName evidence="4">Site-specific recombinase XerC</fullName>
    </submittedName>
</protein>
<dbReference type="PANTHER" id="PTHR30349:SF64">
    <property type="entry name" value="PROPHAGE INTEGRASE INTD-RELATED"/>
    <property type="match status" value="1"/>
</dbReference>
<evidence type="ECO:0000313" key="5">
    <source>
        <dbReference type="Proteomes" id="UP000295146"/>
    </source>
</evidence>
<evidence type="ECO:0000313" key="4">
    <source>
        <dbReference type="EMBL" id="TDW65613.1"/>
    </source>
</evidence>
<feature type="domain" description="Tyr recombinase" evidence="3">
    <location>
        <begin position="244"/>
        <end position="464"/>
    </location>
</feature>
<dbReference type="PROSITE" id="PS51898">
    <property type="entry name" value="TYR_RECOMBINASE"/>
    <property type="match status" value="1"/>
</dbReference>
<dbReference type="SUPFAM" id="SSF56349">
    <property type="entry name" value="DNA breaking-rejoining enzymes"/>
    <property type="match status" value="1"/>
</dbReference>
<dbReference type="EMBL" id="SODP01000003">
    <property type="protein sequence ID" value="TDW65613.1"/>
    <property type="molecule type" value="Genomic_DNA"/>
</dbReference>
<dbReference type="Proteomes" id="UP000295146">
    <property type="component" value="Unassembled WGS sequence"/>
</dbReference>
<dbReference type="InterPro" id="IPR011010">
    <property type="entry name" value="DNA_brk_join_enz"/>
</dbReference>
<dbReference type="Gene3D" id="1.10.443.10">
    <property type="entry name" value="Intergrase catalytic core"/>
    <property type="match status" value="1"/>
</dbReference>
<reference evidence="4 5" key="1">
    <citation type="submission" date="2019-03" db="EMBL/GenBank/DDBJ databases">
        <title>Genomic Encyclopedia of Type Strains, Phase III (KMG-III): the genomes of soil and plant-associated and newly described type strains.</title>
        <authorList>
            <person name="Whitman W."/>
        </authorList>
    </citation>
    <scope>NUCLEOTIDE SEQUENCE [LARGE SCALE GENOMIC DNA]</scope>
    <source>
        <strain evidence="4 5">VKM Ac-2573</strain>
    </source>
</reference>
<organism evidence="4 5">
    <name type="scientific">Kribbella pratensis</name>
    <dbReference type="NCBI Taxonomy" id="2512112"/>
    <lineage>
        <taxon>Bacteria</taxon>
        <taxon>Bacillati</taxon>
        <taxon>Actinomycetota</taxon>
        <taxon>Actinomycetes</taxon>
        <taxon>Propionibacteriales</taxon>
        <taxon>Kribbellaceae</taxon>
        <taxon>Kribbella</taxon>
    </lineage>
</organism>
<dbReference type="InterPro" id="IPR002104">
    <property type="entry name" value="Integrase_catalytic"/>
</dbReference>
<accession>A0A4R8BWZ0</accession>
<dbReference type="GO" id="GO:0003677">
    <property type="term" value="F:DNA binding"/>
    <property type="evidence" value="ECO:0007669"/>
    <property type="project" value="InterPro"/>
</dbReference>